<reference evidence="5 6" key="1">
    <citation type="submission" date="2018-01" db="EMBL/GenBank/DDBJ databases">
        <title>Genome sequence of a Cantenovulum-like bacteria.</title>
        <authorList>
            <person name="Tan W.R."/>
            <person name="Lau N.-S."/>
            <person name="Go F."/>
            <person name="Amirul A.-A.A."/>
        </authorList>
    </citation>
    <scope>NUCLEOTIDE SEQUENCE [LARGE SCALE GENOMIC DNA]</scope>
    <source>
        <strain evidence="5 6">CCB-QB4</strain>
    </source>
</reference>
<proteinExistence type="inferred from homology"/>
<evidence type="ECO:0000256" key="4">
    <source>
        <dbReference type="HAMAP-Rule" id="MF_00434"/>
    </source>
</evidence>
<dbReference type="Gene3D" id="3.30.1360.20">
    <property type="entry name" value="Transcriptional coactivator/pterin dehydratase"/>
    <property type="match status" value="1"/>
</dbReference>
<evidence type="ECO:0000313" key="6">
    <source>
        <dbReference type="Proteomes" id="UP000244441"/>
    </source>
</evidence>
<dbReference type="CDD" id="cd00913">
    <property type="entry name" value="PCD_DCoH_subfamily_a"/>
    <property type="match status" value="1"/>
</dbReference>
<protein>
    <recommendedName>
        <fullName evidence="4">Putative pterin-4-alpha-carbinolamine dehydratase</fullName>
        <shortName evidence="4">PHS</shortName>
        <ecNumber evidence="4">4.2.1.96</ecNumber>
    </recommendedName>
    <alternativeName>
        <fullName evidence="4">4-alpha-hydroxy-tetrahydropterin dehydratase</fullName>
    </alternativeName>
    <alternativeName>
        <fullName evidence="4">Pterin carbinolamine dehydratase</fullName>
        <shortName evidence="4">PCD</shortName>
    </alternativeName>
</protein>
<dbReference type="InterPro" id="IPR050376">
    <property type="entry name" value="Pterin-4-alpha-carb_dehyd"/>
</dbReference>
<comment type="catalytic activity">
    <reaction evidence="1 4">
        <text>(4aS,6R)-4a-hydroxy-L-erythro-5,6,7,8-tetrahydrobiopterin = (6R)-L-erythro-6,7-dihydrobiopterin + H2O</text>
        <dbReference type="Rhea" id="RHEA:11920"/>
        <dbReference type="ChEBI" id="CHEBI:15377"/>
        <dbReference type="ChEBI" id="CHEBI:15642"/>
        <dbReference type="ChEBI" id="CHEBI:43120"/>
        <dbReference type="EC" id="4.2.1.96"/>
    </reaction>
</comment>
<sequence>MQELCKSQCEPCRVGAPVLPKAEQLQLLEGLDGWQVIEVDGIEQVTKFFDFKNYIQAMEFTNHIAELAEKHGHHPAILTEWGKVTVTWWTHKIKGLHKNDFIMAAHTQEIYHQRIEEALANI</sequence>
<keyword evidence="6" id="KW-1185">Reference proteome</keyword>
<evidence type="ECO:0000313" key="5">
    <source>
        <dbReference type="EMBL" id="AWB69007.1"/>
    </source>
</evidence>
<dbReference type="PANTHER" id="PTHR42805">
    <property type="entry name" value="PTERIN-4-ALPHA-CARBINOLAMINE DEHYDRATASE-RELATED"/>
    <property type="match status" value="1"/>
</dbReference>
<dbReference type="OrthoDB" id="5294615at2"/>
<dbReference type="EC" id="4.2.1.96" evidence="4"/>
<dbReference type="InterPro" id="IPR001533">
    <property type="entry name" value="Pterin_deHydtase"/>
</dbReference>
<gene>
    <name evidence="5" type="ORF">C2869_12430</name>
</gene>
<dbReference type="Pfam" id="PF01329">
    <property type="entry name" value="Pterin_4a"/>
    <property type="match status" value="1"/>
</dbReference>
<dbReference type="KEGG" id="cate:C2869_12430"/>
<dbReference type="GO" id="GO:0006729">
    <property type="term" value="P:tetrahydrobiopterin biosynthetic process"/>
    <property type="evidence" value="ECO:0007669"/>
    <property type="project" value="InterPro"/>
</dbReference>
<dbReference type="NCBIfam" id="NF002016">
    <property type="entry name" value="PRK00823.1-1"/>
    <property type="match status" value="1"/>
</dbReference>
<dbReference type="Proteomes" id="UP000244441">
    <property type="component" value="Chromosome"/>
</dbReference>
<dbReference type="GO" id="GO:0008124">
    <property type="term" value="F:4-alpha-hydroxytetrahydrobiopterin dehydratase activity"/>
    <property type="evidence" value="ECO:0007669"/>
    <property type="project" value="UniProtKB-UniRule"/>
</dbReference>
<evidence type="ECO:0000256" key="3">
    <source>
        <dbReference type="ARBA" id="ARBA00023239"/>
    </source>
</evidence>
<dbReference type="SUPFAM" id="SSF55248">
    <property type="entry name" value="PCD-like"/>
    <property type="match status" value="1"/>
</dbReference>
<comment type="similarity">
    <text evidence="2 4">Belongs to the pterin-4-alpha-carbinolamine dehydratase family.</text>
</comment>
<organism evidence="5 6">
    <name type="scientific">Saccharobesus litoralis</name>
    <dbReference type="NCBI Taxonomy" id="2172099"/>
    <lineage>
        <taxon>Bacteria</taxon>
        <taxon>Pseudomonadati</taxon>
        <taxon>Pseudomonadota</taxon>
        <taxon>Gammaproteobacteria</taxon>
        <taxon>Alteromonadales</taxon>
        <taxon>Alteromonadaceae</taxon>
        <taxon>Saccharobesus</taxon>
    </lineage>
</organism>
<keyword evidence="3 4" id="KW-0456">Lyase</keyword>
<dbReference type="EMBL" id="CP026604">
    <property type="protein sequence ID" value="AWB69007.1"/>
    <property type="molecule type" value="Genomic_DNA"/>
</dbReference>
<evidence type="ECO:0000256" key="1">
    <source>
        <dbReference type="ARBA" id="ARBA00001554"/>
    </source>
</evidence>
<dbReference type="InterPro" id="IPR036428">
    <property type="entry name" value="PCD_sf"/>
</dbReference>
<evidence type="ECO:0000256" key="2">
    <source>
        <dbReference type="ARBA" id="ARBA00006472"/>
    </source>
</evidence>
<dbReference type="AlphaFoldDB" id="A0A2S0VXQ4"/>
<dbReference type="PANTHER" id="PTHR42805:SF1">
    <property type="entry name" value="PTERIN-4-ALPHA-CARBINOLAMINE DEHYDRATASE-RELATED"/>
    <property type="match status" value="1"/>
</dbReference>
<accession>A0A2S0VXQ4</accession>
<name>A0A2S0VXQ4_9ALTE</name>
<dbReference type="HAMAP" id="MF_00434">
    <property type="entry name" value="Pterin_4_alpha"/>
    <property type="match status" value="1"/>
</dbReference>